<gene>
    <name evidence="2" type="ORF">S101395_01902</name>
</gene>
<feature type="transmembrane region" description="Helical" evidence="1">
    <location>
        <begin position="169"/>
        <end position="192"/>
    </location>
</feature>
<keyword evidence="3" id="KW-1185">Reference proteome</keyword>
<evidence type="ECO:0000313" key="2">
    <source>
        <dbReference type="EMBL" id="ASB88410.1"/>
    </source>
</evidence>
<evidence type="ECO:0000256" key="1">
    <source>
        <dbReference type="SAM" id="Phobius"/>
    </source>
</evidence>
<organism evidence="2 3">
    <name type="scientific">Bacillus sonorensis</name>
    <dbReference type="NCBI Taxonomy" id="119858"/>
    <lineage>
        <taxon>Bacteria</taxon>
        <taxon>Bacillati</taxon>
        <taxon>Bacillota</taxon>
        <taxon>Bacilli</taxon>
        <taxon>Bacillales</taxon>
        <taxon>Bacillaceae</taxon>
        <taxon>Bacillus</taxon>
    </lineage>
</organism>
<proteinExistence type="predicted"/>
<dbReference type="RefSeq" id="WP_088272809.1">
    <property type="nucleotide sequence ID" value="NZ_BORD01000005.1"/>
</dbReference>
<keyword evidence="1" id="KW-0812">Transmembrane</keyword>
<keyword evidence="1" id="KW-0472">Membrane</keyword>
<keyword evidence="1" id="KW-1133">Transmembrane helix</keyword>
<reference evidence="2 3" key="1">
    <citation type="submission" date="2017-06" db="EMBL/GenBank/DDBJ databases">
        <title>Genome sequence of Bacillus sonorensis strain SRCM101395.</title>
        <authorList>
            <person name="Cho S.H."/>
        </authorList>
    </citation>
    <scope>NUCLEOTIDE SEQUENCE [LARGE SCALE GENOMIC DNA]</scope>
    <source>
        <strain evidence="2 3">SRCM101395</strain>
    </source>
</reference>
<dbReference type="EMBL" id="CP021920">
    <property type="protein sequence ID" value="ASB88410.1"/>
    <property type="molecule type" value="Genomic_DNA"/>
</dbReference>
<accession>A0ABM6LGI3</accession>
<sequence>MENQRSFLGKVITGQVLTEGYIIDWNSELNKKLYHRDLIIKKGHEVTPTVKHEKWKKNISKIEIVNEISAKNVKDSIIRGTVGSVALGAVGGIAGVLSAKSDTTFNVIITYHDNQIDLIECDVELYTKLLQQANENNEKGITEYEDIYFSEEEKKKNDDEWIKANDQGYFGCGCLSLYATIILIAVLIWILIKY</sequence>
<name>A0ABM6LGI3_9BACI</name>
<protein>
    <submittedName>
        <fullName evidence="2">Uncharacterized protein</fullName>
    </submittedName>
</protein>
<dbReference type="Proteomes" id="UP000196877">
    <property type="component" value="Chromosome"/>
</dbReference>
<evidence type="ECO:0000313" key="3">
    <source>
        <dbReference type="Proteomes" id="UP000196877"/>
    </source>
</evidence>